<sequence>MTQEVPALMEGIILLIFSAALVGCILSDTSILVALTAGLILFFFYGLKKGHSLREMLRFSSDGLRTTRNILITLALVGVLTALWRLSGTIPFIVYHAAQFCHPSVILLASFLLCCLISVLMGTSFGSAATIGVICMTIANSMGIPPIYSGGAILAGVYFGDRCSPISTSALLVATLTGTDIFKNIAAMIKTAAIPFLATAVIYYALGLQLGTDTDTPAAPAVFALFFNLHWLTLLPALLVLLLALFRIEVKHIMLCSIAAAAVIALTVQHMSIQEIFYAAVFGFHPDAPDLAALLRGGGILSMVRVLSIICISSCYAGIFSGTGFLTNSQRHITRLSRHITPFGGILVTSILTGLISCNQTLAIILTRQLCQDAEPDAGRMAIHLENTAVVVTPLIPWSIACSVVLAVISAPSAAVLLACYLYLIPLWNYAVEWHKHSRRHSLASPDVD</sequence>
<dbReference type="PANTHER" id="PTHR33451:SF3">
    <property type="entry name" value="MALATE-2H(+)_NA(+)-LACTATE ANTIPORTER"/>
    <property type="match status" value="1"/>
</dbReference>
<feature type="transmembrane region" description="Helical" evidence="9">
    <location>
        <begin position="106"/>
        <end position="139"/>
    </location>
</feature>
<dbReference type="Pfam" id="PF03553">
    <property type="entry name" value="Na_H_antiporter"/>
    <property type="match status" value="1"/>
</dbReference>
<organism evidence="11 12">
    <name type="scientific">Megasphaera cerevisiae DSM 20462</name>
    <dbReference type="NCBI Taxonomy" id="1122219"/>
    <lineage>
        <taxon>Bacteria</taxon>
        <taxon>Bacillati</taxon>
        <taxon>Bacillota</taxon>
        <taxon>Negativicutes</taxon>
        <taxon>Veillonellales</taxon>
        <taxon>Veillonellaceae</taxon>
        <taxon>Megasphaera</taxon>
    </lineage>
</organism>
<evidence type="ECO:0000256" key="5">
    <source>
        <dbReference type="ARBA" id="ARBA00022692"/>
    </source>
</evidence>
<feature type="transmembrane region" description="Helical" evidence="9">
    <location>
        <begin position="66"/>
        <end position="86"/>
    </location>
</feature>
<dbReference type="InterPro" id="IPR052180">
    <property type="entry name" value="NhaC_Na-H+_Antiporter"/>
</dbReference>
<dbReference type="STRING" id="39029.BSR42_00920"/>
<dbReference type="PANTHER" id="PTHR33451">
    <property type="entry name" value="MALATE-2H(+)/NA(+)-LACTATE ANTIPORTER"/>
    <property type="match status" value="1"/>
</dbReference>
<protein>
    <recommendedName>
        <fullName evidence="10">Na+/H+ antiporter NhaC-like C-terminal domain-containing protein</fullName>
    </recommendedName>
</protein>
<keyword evidence="2" id="KW-0813">Transport</keyword>
<dbReference type="GO" id="GO:0005886">
    <property type="term" value="C:plasma membrane"/>
    <property type="evidence" value="ECO:0007669"/>
    <property type="project" value="UniProtKB-SubCell"/>
</dbReference>
<name>A0A0J6X0G5_9FIRM</name>
<dbReference type="AlphaFoldDB" id="A0A0J6X0G5"/>
<proteinExistence type="inferred from homology"/>
<dbReference type="PATRIC" id="fig|1122219.3.peg.1158"/>
<feature type="transmembrane region" description="Helical" evidence="9">
    <location>
        <begin position="185"/>
        <end position="206"/>
    </location>
</feature>
<keyword evidence="3" id="KW-0050">Antiport</keyword>
<reference evidence="11 12" key="1">
    <citation type="submission" date="2015-06" db="EMBL/GenBank/DDBJ databases">
        <title>Draft genome sequence of beer spoilage bacterium Megasphaera cerevisiae type strain 20462.</title>
        <authorList>
            <person name="Kutumbaka K."/>
            <person name="Pasmowitz J."/>
            <person name="Mategko J."/>
            <person name="Reyes D."/>
            <person name="Friedrich A."/>
            <person name="Han S."/>
            <person name="Martens-Habbena W."/>
            <person name="Neal-McKinney J."/>
            <person name="Janagama H.K."/>
            <person name="Nadala C."/>
            <person name="Samadpour M."/>
        </authorList>
    </citation>
    <scope>NUCLEOTIDE SEQUENCE [LARGE SCALE GENOMIC DNA]</scope>
    <source>
        <strain evidence="11 12">DSM 20462</strain>
    </source>
</reference>
<dbReference type="GO" id="GO:0015297">
    <property type="term" value="F:antiporter activity"/>
    <property type="evidence" value="ECO:0007669"/>
    <property type="project" value="UniProtKB-KW"/>
</dbReference>
<dbReference type="InterPro" id="IPR018461">
    <property type="entry name" value="Na/H_Antiport_NhaC-like_C"/>
</dbReference>
<evidence type="ECO:0000256" key="1">
    <source>
        <dbReference type="ARBA" id="ARBA00004651"/>
    </source>
</evidence>
<feature type="transmembrane region" description="Helical" evidence="9">
    <location>
        <begin position="253"/>
        <end position="270"/>
    </location>
</feature>
<keyword evidence="12" id="KW-1185">Reference proteome</keyword>
<comment type="subcellular location">
    <subcellularLocation>
        <location evidence="1">Cell membrane</location>
        <topology evidence="1">Multi-pass membrane protein</topology>
    </subcellularLocation>
</comment>
<keyword evidence="6 9" id="KW-1133">Transmembrane helix</keyword>
<feature type="transmembrane region" description="Helical" evidence="9">
    <location>
        <begin position="12"/>
        <end position="45"/>
    </location>
</feature>
<evidence type="ECO:0000256" key="6">
    <source>
        <dbReference type="ARBA" id="ARBA00022989"/>
    </source>
</evidence>
<dbReference type="Proteomes" id="UP000036503">
    <property type="component" value="Unassembled WGS sequence"/>
</dbReference>
<feature type="transmembrane region" description="Helical" evidence="9">
    <location>
        <begin position="388"/>
        <end position="409"/>
    </location>
</feature>
<evidence type="ECO:0000256" key="3">
    <source>
        <dbReference type="ARBA" id="ARBA00022449"/>
    </source>
</evidence>
<feature type="transmembrane region" description="Helical" evidence="9">
    <location>
        <begin position="415"/>
        <end position="432"/>
    </location>
</feature>
<keyword evidence="4" id="KW-1003">Cell membrane</keyword>
<evidence type="ECO:0000256" key="9">
    <source>
        <dbReference type="SAM" id="Phobius"/>
    </source>
</evidence>
<comment type="similarity">
    <text evidence="8">Belongs to the NhaC Na(+)/H(+) (TC 2.A.35) antiporter family.</text>
</comment>
<feature type="transmembrane region" description="Helical" evidence="9">
    <location>
        <begin position="218"/>
        <end position="246"/>
    </location>
</feature>
<evidence type="ECO:0000256" key="4">
    <source>
        <dbReference type="ARBA" id="ARBA00022475"/>
    </source>
</evidence>
<dbReference type="FunCoup" id="A0A0J6X0G5">
    <property type="interactions" value="50"/>
</dbReference>
<feature type="domain" description="Na+/H+ antiporter NhaC-like C-terminal" evidence="10">
    <location>
        <begin position="156"/>
        <end position="401"/>
    </location>
</feature>
<evidence type="ECO:0000313" key="11">
    <source>
        <dbReference type="EMBL" id="KMO87647.1"/>
    </source>
</evidence>
<evidence type="ECO:0000313" key="12">
    <source>
        <dbReference type="Proteomes" id="UP000036503"/>
    </source>
</evidence>
<keyword evidence="7 9" id="KW-0472">Membrane</keyword>
<gene>
    <name evidence="11" type="ORF">AB840_01770</name>
</gene>
<evidence type="ECO:0000259" key="10">
    <source>
        <dbReference type="Pfam" id="PF03553"/>
    </source>
</evidence>
<accession>A0A0J6X0G5</accession>
<feature type="transmembrane region" description="Helical" evidence="9">
    <location>
        <begin position="307"/>
        <end position="326"/>
    </location>
</feature>
<dbReference type="InParanoid" id="A0A0J6X0G5"/>
<dbReference type="EMBL" id="LEKT01000003">
    <property type="protein sequence ID" value="KMO87647.1"/>
    <property type="molecule type" value="Genomic_DNA"/>
</dbReference>
<evidence type="ECO:0000256" key="2">
    <source>
        <dbReference type="ARBA" id="ARBA00022448"/>
    </source>
</evidence>
<evidence type="ECO:0000256" key="7">
    <source>
        <dbReference type="ARBA" id="ARBA00023136"/>
    </source>
</evidence>
<keyword evidence="5 9" id="KW-0812">Transmembrane</keyword>
<comment type="caution">
    <text evidence="11">The sequence shown here is derived from an EMBL/GenBank/DDBJ whole genome shotgun (WGS) entry which is preliminary data.</text>
</comment>
<evidence type="ECO:0000256" key="8">
    <source>
        <dbReference type="ARBA" id="ARBA00038435"/>
    </source>
</evidence>